<reference evidence="2" key="1">
    <citation type="journal article" date="2023" name="G3 (Bethesda)">
        <title>Whole genome assembly and annotation of the endangered Caribbean coral Acropora cervicornis.</title>
        <authorList>
            <person name="Selwyn J.D."/>
            <person name="Vollmer S.V."/>
        </authorList>
    </citation>
    <scope>NUCLEOTIDE SEQUENCE</scope>
    <source>
        <strain evidence="2">K2</strain>
    </source>
</reference>
<evidence type="ECO:0000313" key="3">
    <source>
        <dbReference type="Proteomes" id="UP001249851"/>
    </source>
</evidence>
<sequence length="117" mass="12680">MGTVRNFAEAMLQFLIIAGCFQSSYSCSKIDNCSCKKSNGHIMSLHPIAGGKSGPKQGVITLECDRSKYPGEFITQFSQSTQGGVIQYEGCAFTFHTLASCCSSLLMRLKGESYAEI</sequence>
<evidence type="ECO:0000313" key="2">
    <source>
        <dbReference type="EMBL" id="KAK2570272.1"/>
    </source>
</evidence>
<feature type="chain" id="PRO_5042117082" evidence="1">
    <location>
        <begin position="27"/>
        <end position="117"/>
    </location>
</feature>
<reference evidence="2" key="2">
    <citation type="journal article" date="2023" name="Science">
        <title>Genomic signatures of disease resistance in endangered staghorn corals.</title>
        <authorList>
            <person name="Vollmer S.V."/>
            <person name="Selwyn J.D."/>
            <person name="Despard B.A."/>
            <person name="Roesel C.L."/>
        </authorList>
    </citation>
    <scope>NUCLEOTIDE SEQUENCE</scope>
    <source>
        <strain evidence="2">K2</strain>
    </source>
</reference>
<dbReference type="AlphaFoldDB" id="A0AAD9VDR1"/>
<dbReference type="Proteomes" id="UP001249851">
    <property type="component" value="Unassembled WGS sequence"/>
</dbReference>
<comment type="caution">
    <text evidence="2">The sequence shown here is derived from an EMBL/GenBank/DDBJ whole genome shotgun (WGS) entry which is preliminary data.</text>
</comment>
<keyword evidence="1" id="KW-0732">Signal</keyword>
<name>A0AAD9VDR1_ACRCE</name>
<organism evidence="2 3">
    <name type="scientific">Acropora cervicornis</name>
    <name type="common">Staghorn coral</name>
    <dbReference type="NCBI Taxonomy" id="6130"/>
    <lineage>
        <taxon>Eukaryota</taxon>
        <taxon>Metazoa</taxon>
        <taxon>Cnidaria</taxon>
        <taxon>Anthozoa</taxon>
        <taxon>Hexacorallia</taxon>
        <taxon>Scleractinia</taxon>
        <taxon>Astrocoeniina</taxon>
        <taxon>Acroporidae</taxon>
        <taxon>Acropora</taxon>
    </lineage>
</organism>
<accession>A0AAD9VDR1</accession>
<evidence type="ECO:0000256" key="1">
    <source>
        <dbReference type="SAM" id="SignalP"/>
    </source>
</evidence>
<proteinExistence type="predicted"/>
<feature type="signal peptide" evidence="1">
    <location>
        <begin position="1"/>
        <end position="26"/>
    </location>
</feature>
<protein>
    <submittedName>
        <fullName evidence="2">Uncharacterized protein</fullName>
    </submittedName>
</protein>
<dbReference type="PROSITE" id="PS51257">
    <property type="entry name" value="PROKAR_LIPOPROTEIN"/>
    <property type="match status" value="1"/>
</dbReference>
<dbReference type="EMBL" id="JARQWQ010000008">
    <property type="protein sequence ID" value="KAK2570272.1"/>
    <property type="molecule type" value="Genomic_DNA"/>
</dbReference>
<keyword evidence="3" id="KW-1185">Reference proteome</keyword>
<gene>
    <name evidence="2" type="ORF">P5673_005056</name>
</gene>